<gene>
    <name evidence="1" type="ORF">N656DRAFT_12586</name>
</gene>
<dbReference type="SUPFAM" id="SSF56112">
    <property type="entry name" value="Protein kinase-like (PK-like)"/>
    <property type="match status" value="1"/>
</dbReference>
<reference evidence="1" key="1">
    <citation type="journal article" date="2023" name="Mol. Phylogenet. Evol.">
        <title>Genome-scale phylogeny and comparative genomics of the fungal order Sordariales.</title>
        <authorList>
            <person name="Hensen N."/>
            <person name="Bonometti L."/>
            <person name="Westerberg I."/>
            <person name="Brannstrom I.O."/>
            <person name="Guillou S."/>
            <person name="Cros-Aarteil S."/>
            <person name="Calhoun S."/>
            <person name="Haridas S."/>
            <person name="Kuo A."/>
            <person name="Mondo S."/>
            <person name="Pangilinan J."/>
            <person name="Riley R."/>
            <person name="LaButti K."/>
            <person name="Andreopoulos B."/>
            <person name="Lipzen A."/>
            <person name="Chen C."/>
            <person name="Yan M."/>
            <person name="Daum C."/>
            <person name="Ng V."/>
            <person name="Clum A."/>
            <person name="Steindorff A."/>
            <person name="Ohm R.A."/>
            <person name="Martin F."/>
            <person name="Silar P."/>
            <person name="Natvig D.O."/>
            <person name="Lalanne C."/>
            <person name="Gautier V."/>
            <person name="Ament-Velasquez S.L."/>
            <person name="Kruys A."/>
            <person name="Hutchinson M.I."/>
            <person name="Powell A.J."/>
            <person name="Barry K."/>
            <person name="Miller A.N."/>
            <person name="Grigoriev I.V."/>
            <person name="Debuchy R."/>
            <person name="Gladieux P."/>
            <person name="Hiltunen Thoren M."/>
            <person name="Johannesson H."/>
        </authorList>
    </citation>
    <scope>NUCLEOTIDE SEQUENCE</scope>
    <source>
        <strain evidence="1">CBS 508.74</strain>
    </source>
</reference>
<dbReference type="Proteomes" id="UP001302812">
    <property type="component" value="Unassembled WGS sequence"/>
</dbReference>
<dbReference type="GeneID" id="89932689"/>
<dbReference type="AlphaFoldDB" id="A0AAN6TMG6"/>
<evidence type="ECO:0008006" key="3">
    <source>
        <dbReference type="Google" id="ProtNLM"/>
    </source>
</evidence>
<organism evidence="1 2">
    <name type="scientific">Canariomyces notabilis</name>
    <dbReference type="NCBI Taxonomy" id="2074819"/>
    <lineage>
        <taxon>Eukaryota</taxon>
        <taxon>Fungi</taxon>
        <taxon>Dikarya</taxon>
        <taxon>Ascomycota</taxon>
        <taxon>Pezizomycotina</taxon>
        <taxon>Sordariomycetes</taxon>
        <taxon>Sordariomycetidae</taxon>
        <taxon>Sordariales</taxon>
        <taxon>Chaetomiaceae</taxon>
        <taxon>Canariomyces</taxon>
    </lineage>
</organism>
<evidence type="ECO:0000313" key="2">
    <source>
        <dbReference type="Proteomes" id="UP001302812"/>
    </source>
</evidence>
<comment type="caution">
    <text evidence="1">The sequence shown here is derived from an EMBL/GenBank/DDBJ whole genome shotgun (WGS) entry which is preliminary data.</text>
</comment>
<sequence length="230" mass="26734">MAQEDEEHYGYVVFEGDGGKEYLYFRDFEDRLDYVAHLVRDLDPRSGEVLVRKVHHRLPSQQEPAEFRAMDAITALKEHNPKPEFPTYIAKWYPHRGEPVRAHKTSFGWPREYFALSYWKPYNGALLPKRWADFRNPNVPIPPIAAVARMMRQVLSIIHYLYTAAPQPLYHDALNMQNIWAHWEADSELPDFYLGDFGDARFANEWSPPSGSLKAIRPMSLRISVLGSTT</sequence>
<dbReference type="RefSeq" id="XP_064674702.1">
    <property type="nucleotide sequence ID" value="XM_064808566.1"/>
</dbReference>
<keyword evidence="2" id="KW-1185">Reference proteome</keyword>
<dbReference type="InterPro" id="IPR011009">
    <property type="entry name" value="Kinase-like_dom_sf"/>
</dbReference>
<reference evidence="1" key="2">
    <citation type="submission" date="2023-05" db="EMBL/GenBank/DDBJ databases">
        <authorList>
            <consortium name="Lawrence Berkeley National Laboratory"/>
            <person name="Steindorff A."/>
            <person name="Hensen N."/>
            <person name="Bonometti L."/>
            <person name="Westerberg I."/>
            <person name="Brannstrom I.O."/>
            <person name="Guillou S."/>
            <person name="Cros-Aarteil S."/>
            <person name="Calhoun S."/>
            <person name="Haridas S."/>
            <person name="Kuo A."/>
            <person name="Mondo S."/>
            <person name="Pangilinan J."/>
            <person name="Riley R."/>
            <person name="Labutti K."/>
            <person name="Andreopoulos B."/>
            <person name="Lipzen A."/>
            <person name="Chen C."/>
            <person name="Yanf M."/>
            <person name="Daum C."/>
            <person name="Ng V."/>
            <person name="Clum A."/>
            <person name="Ohm R."/>
            <person name="Martin F."/>
            <person name="Silar P."/>
            <person name="Natvig D."/>
            <person name="Lalanne C."/>
            <person name="Gautier V."/>
            <person name="Ament-Velasquez S.L."/>
            <person name="Kruys A."/>
            <person name="Hutchinson M.I."/>
            <person name="Powell A.J."/>
            <person name="Barry K."/>
            <person name="Miller A.N."/>
            <person name="Grigoriev I.V."/>
            <person name="Debuchy R."/>
            <person name="Gladieux P."/>
            <person name="Thoren M.H."/>
            <person name="Johannesson H."/>
        </authorList>
    </citation>
    <scope>NUCLEOTIDE SEQUENCE</scope>
    <source>
        <strain evidence="1">CBS 508.74</strain>
    </source>
</reference>
<proteinExistence type="predicted"/>
<evidence type="ECO:0000313" key="1">
    <source>
        <dbReference type="EMBL" id="KAK4117132.1"/>
    </source>
</evidence>
<accession>A0AAN6TMG6</accession>
<dbReference type="EMBL" id="MU853332">
    <property type="protein sequence ID" value="KAK4117132.1"/>
    <property type="molecule type" value="Genomic_DNA"/>
</dbReference>
<name>A0AAN6TMG6_9PEZI</name>
<protein>
    <recommendedName>
        <fullName evidence="3">Protein kinase domain-containing protein</fullName>
    </recommendedName>
</protein>